<keyword evidence="1" id="KW-0812">Transmembrane</keyword>
<dbReference type="RefSeq" id="WP_083729372.1">
    <property type="nucleotide sequence ID" value="NZ_FOUD01000024.1"/>
</dbReference>
<sequence length="215" mass="23974">MQFFGLALIAAVLAALLVLLVVRYGWHLRWLAGWVKGNVLLLGLVLATVMGLLAWDLQYFKVIEPRTTAGTLTFSKVGNQQYEAVLSEAGEERRVRLSGDLWELEVEVLRWHGLAGLIGLQDGYRMHRLLGRYIALEQQRDAGSALSANFNPTPPWRDLWVWADRLESHSLVQADAFEVRFVPLVDGARFALEIGPTGLSPEPLNAQARTAMKGL</sequence>
<dbReference type="STRING" id="254161.SAMN05216256_12452"/>
<protein>
    <recommendedName>
        <fullName evidence="4">Cation/multidrug efflux pump</fullName>
    </recommendedName>
</protein>
<keyword evidence="3" id="KW-1185">Reference proteome</keyword>
<accession>A0A1S8DD24</accession>
<evidence type="ECO:0008006" key="4">
    <source>
        <dbReference type="Google" id="ProtNLM"/>
    </source>
</evidence>
<gene>
    <name evidence="2" type="ORF">BXT89_17990</name>
</gene>
<comment type="caution">
    <text evidence="2">The sequence shown here is derived from an EMBL/GenBank/DDBJ whole genome shotgun (WGS) entry which is preliminary data.</text>
</comment>
<feature type="transmembrane region" description="Helical" evidence="1">
    <location>
        <begin position="39"/>
        <end position="57"/>
    </location>
</feature>
<organism evidence="2 3">
    <name type="scientific">Halopseudomonas pachastrellae</name>
    <dbReference type="NCBI Taxonomy" id="254161"/>
    <lineage>
        <taxon>Bacteria</taxon>
        <taxon>Pseudomonadati</taxon>
        <taxon>Pseudomonadota</taxon>
        <taxon>Gammaproteobacteria</taxon>
        <taxon>Pseudomonadales</taxon>
        <taxon>Pseudomonadaceae</taxon>
        <taxon>Halopseudomonas</taxon>
    </lineage>
</organism>
<proteinExistence type="predicted"/>
<name>A0A1S8DD24_9GAMM</name>
<evidence type="ECO:0000313" key="3">
    <source>
        <dbReference type="Proteomes" id="UP000242847"/>
    </source>
</evidence>
<keyword evidence="1" id="KW-1133">Transmembrane helix</keyword>
<evidence type="ECO:0000256" key="1">
    <source>
        <dbReference type="SAM" id="Phobius"/>
    </source>
</evidence>
<dbReference type="AlphaFoldDB" id="A0A1S8DD24"/>
<dbReference type="EMBL" id="MUBC01000075">
    <property type="protein sequence ID" value="ONM42440.1"/>
    <property type="molecule type" value="Genomic_DNA"/>
</dbReference>
<reference evidence="2 3" key="1">
    <citation type="submission" date="2017-01" db="EMBL/GenBank/DDBJ databases">
        <title>Draft genome sequence of Pseudomonas pachastrellae type strain CCUG 46540T from a deep sea.</title>
        <authorList>
            <person name="Gomila M."/>
            <person name="Mulet M."/>
            <person name="Lalucat J."/>
            <person name="Garcia-Valdes E."/>
        </authorList>
    </citation>
    <scope>NUCLEOTIDE SEQUENCE [LARGE SCALE GENOMIC DNA]</scope>
    <source>
        <strain evidence="2 3">CCUG 46540</strain>
    </source>
</reference>
<keyword evidence="1" id="KW-0472">Membrane</keyword>
<evidence type="ECO:0000313" key="2">
    <source>
        <dbReference type="EMBL" id="ONM42440.1"/>
    </source>
</evidence>
<dbReference type="OrthoDB" id="9156649at2"/>
<dbReference type="Proteomes" id="UP000242847">
    <property type="component" value="Unassembled WGS sequence"/>
</dbReference>